<dbReference type="Pfam" id="PF07336">
    <property type="entry name" value="ABATE"/>
    <property type="match status" value="1"/>
</dbReference>
<evidence type="ECO:0000313" key="2">
    <source>
        <dbReference type="EMBL" id="PZR81271.1"/>
    </source>
</evidence>
<comment type="caution">
    <text evidence="2">The sequence shown here is derived from an EMBL/GenBank/DDBJ whole genome shotgun (WGS) entry which is preliminary data.</text>
</comment>
<dbReference type="InterPro" id="IPR023286">
    <property type="entry name" value="ABATE_dom_sf"/>
</dbReference>
<dbReference type="InterPro" id="IPR021005">
    <property type="entry name" value="Znf_CGNR"/>
</dbReference>
<reference evidence="2 3" key="1">
    <citation type="journal article" date="2017" name="Nature">
        <title>Atmospheric trace gases support primary production in Antarctic desert surface soil.</title>
        <authorList>
            <person name="Ji M."/>
            <person name="Greening C."/>
            <person name="Vanwonterghem I."/>
            <person name="Carere C.R."/>
            <person name="Bay S.K."/>
            <person name="Steen J.A."/>
            <person name="Montgomery K."/>
            <person name="Lines T."/>
            <person name="Beardall J."/>
            <person name="van Dorst J."/>
            <person name="Snape I."/>
            <person name="Stott M.B."/>
            <person name="Hugenholtz P."/>
            <person name="Ferrari B.C."/>
        </authorList>
    </citation>
    <scope>NUCLEOTIDE SEQUENCE [LARGE SCALE GENOMIC DNA]</scope>
    <source>
        <strain evidence="2">RRmetagenome_bin12</strain>
    </source>
</reference>
<dbReference type="AlphaFoldDB" id="A0A2W6ATT7"/>
<name>A0A2W6ATT7_9BACT</name>
<feature type="domain" description="Zinc finger CGNR" evidence="1">
    <location>
        <begin position="168"/>
        <end position="211"/>
    </location>
</feature>
<dbReference type="SUPFAM" id="SSF160904">
    <property type="entry name" value="Jann2411-like"/>
    <property type="match status" value="1"/>
</dbReference>
<accession>A0A2W6ATT7</accession>
<dbReference type="InterPro" id="IPR010852">
    <property type="entry name" value="ABATE"/>
</dbReference>
<gene>
    <name evidence="2" type="ORF">DLM65_06220</name>
</gene>
<organism evidence="2 3">
    <name type="scientific">Candidatus Aeolococcus gillhamiae</name>
    <dbReference type="NCBI Taxonomy" id="3127015"/>
    <lineage>
        <taxon>Bacteria</taxon>
        <taxon>Bacillati</taxon>
        <taxon>Candidatus Dormiibacterota</taxon>
        <taxon>Candidatus Dormibacteria</taxon>
        <taxon>Candidatus Aeolococcales</taxon>
        <taxon>Candidatus Aeolococcaceae</taxon>
        <taxon>Candidatus Aeolococcus</taxon>
    </lineage>
</organism>
<dbReference type="Pfam" id="PF11706">
    <property type="entry name" value="zf-CGNR"/>
    <property type="match status" value="1"/>
</dbReference>
<dbReference type="PANTHER" id="PTHR35525:SF3">
    <property type="entry name" value="BLL6575 PROTEIN"/>
    <property type="match status" value="1"/>
</dbReference>
<protein>
    <submittedName>
        <fullName evidence="2">Zf-CGNR multi-domain protein</fullName>
    </submittedName>
</protein>
<dbReference type="PANTHER" id="PTHR35525">
    <property type="entry name" value="BLL6575 PROTEIN"/>
    <property type="match status" value="1"/>
</dbReference>
<sequence length="226" mass="25131">MVEDHPSPVPTLCVCHASRLSSRLIPMTDSKPRWRFVGRLCLDFAMTGGRGKWAHFERLGRPQDLRDWFLQGPLQLDDVGVDDDELRAAGDLREAIQRVAFALLAQQPLAREHVAVLNTFAAAPPIVRALDPQTQTLSITTPVSVEALLSELARDALALAADPQARGRVRQCQSPDCQLLFFDDSRPGKRRWCSAGRCGDRARARAYRARRAVRGNEAVNNPEEEA</sequence>
<dbReference type="EMBL" id="QHBU01000118">
    <property type="protein sequence ID" value="PZR81271.1"/>
    <property type="molecule type" value="Genomic_DNA"/>
</dbReference>
<proteinExistence type="predicted"/>
<dbReference type="Gene3D" id="1.10.3300.10">
    <property type="entry name" value="Jann2411-like domain"/>
    <property type="match status" value="1"/>
</dbReference>
<evidence type="ECO:0000313" key="3">
    <source>
        <dbReference type="Proteomes" id="UP000248724"/>
    </source>
</evidence>
<dbReference type="Proteomes" id="UP000248724">
    <property type="component" value="Unassembled WGS sequence"/>
</dbReference>
<evidence type="ECO:0000259" key="1">
    <source>
        <dbReference type="Pfam" id="PF11706"/>
    </source>
</evidence>